<dbReference type="Proteomes" id="UP000290909">
    <property type="component" value="Chromosome"/>
</dbReference>
<keyword evidence="1" id="KW-0812">Transmembrane</keyword>
<keyword evidence="1" id="KW-1133">Transmembrane helix</keyword>
<sequence length="552" mass="61035">MKLIFRLIKIILLLITLSPFILLAIMYKGYTIPADDFLVTEELSFTDIAARNLDLFLSDPSKESFEFTLTKNEANAAMKTLYAKDNPSFMSEDESLPKEDRLYAIKFGNFGGFKGANITFAEDELTITAGADAGFNGIYYKTTLKITLGLVIDAVELEDGTTQTVIKLAVKSVNIGNLPVFWMYDGANWLVKQIFKKSINEFIQQSIQGLGNFDLDTRTVVITSKDILGFVNNSNENAMLDAVFAMVDELELIESTFTDTHGGLKLELGKLRSTDAGYVLTSQLQNDQDVETLFTGQLSSLLVSTLLSNESTLKYNMHEMAFNQLLDYYVRDSMNISEKIELGGEAYLIQTEPLFARFVNNQVHFNIILKIVKESDPTKQFKTSFILKTTPSVNASDLVFTITEVGIGDTETVSSATIEKVLKLVGETDIIQGNQIILEDFLNEFATQGVTVKQISVNGSYLVFELEPNGTNASVLAELQDAISDALNDVLQDPEYADVLDAFEDFLANPTSNDTSGILDAINNLDPTQQSLLFDQLLDSLGDISNLGNLIP</sequence>
<name>A0A449BL22_9MOLU</name>
<dbReference type="STRING" id="1408416.GCA_000702765_01319"/>
<keyword evidence="3" id="KW-1185">Reference proteome</keyword>
<evidence type="ECO:0000313" key="3">
    <source>
        <dbReference type="Proteomes" id="UP000290909"/>
    </source>
</evidence>
<dbReference type="RefSeq" id="WP_035370057.1">
    <property type="nucleotide sequence ID" value="NZ_LR215050.1"/>
</dbReference>
<dbReference type="EMBL" id="LR215050">
    <property type="protein sequence ID" value="VEU83093.1"/>
    <property type="molecule type" value="Genomic_DNA"/>
</dbReference>
<dbReference type="KEGG" id="ahk:NCTC10172_01143"/>
<accession>A0A449BL22</accession>
<evidence type="ECO:0000256" key="1">
    <source>
        <dbReference type="SAM" id="Phobius"/>
    </source>
</evidence>
<evidence type="ECO:0000313" key="2">
    <source>
        <dbReference type="EMBL" id="VEU83093.1"/>
    </source>
</evidence>
<dbReference type="AlphaFoldDB" id="A0A449BL22"/>
<protein>
    <submittedName>
        <fullName evidence="2">Uncharacterized protein</fullName>
    </submittedName>
</protein>
<proteinExistence type="predicted"/>
<feature type="transmembrane region" description="Helical" evidence="1">
    <location>
        <begin position="7"/>
        <end position="27"/>
    </location>
</feature>
<reference evidence="2 3" key="1">
    <citation type="submission" date="2019-01" db="EMBL/GenBank/DDBJ databases">
        <authorList>
            <consortium name="Pathogen Informatics"/>
        </authorList>
    </citation>
    <scope>NUCLEOTIDE SEQUENCE [LARGE SCALE GENOMIC DNA]</scope>
    <source>
        <strain evidence="2 3">NCTC10172</strain>
    </source>
</reference>
<gene>
    <name evidence="2" type="ORF">NCTC10172_01143</name>
</gene>
<organism evidence="2 3">
    <name type="scientific">Acholeplasma hippikon</name>
    <dbReference type="NCBI Taxonomy" id="264636"/>
    <lineage>
        <taxon>Bacteria</taxon>
        <taxon>Bacillati</taxon>
        <taxon>Mycoplasmatota</taxon>
        <taxon>Mollicutes</taxon>
        <taxon>Acholeplasmatales</taxon>
        <taxon>Acholeplasmataceae</taxon>
        <taxon>Acholeplasma</taxon>
    </lineage>
</organism>
<keyword evidence="1" id="KW-0472">Membrane</keyword>